<gene>
    <name evidence="1" type="ORF">ACCO45_010054</name>
</gene>
<name>A0ACC4DGB7_PURLI</name>
<accession>A0ACC4DGB7</accession>
<comment type="caution">
    <text evidence="1">The sequence shown here is derived from an EMBL/GenBank/DDBJ whole genome shotgun (WGS) entry which is preliminary data.</text>
</comment>
<keyword evidence="2" id="KW-1185">Reference proteome</keyword>
<evidence type="ECO:0000313" key="2">
    <source>
        <dbReference type="Proteomes" id="UP001638806"/>
    </source>
</evidence>
<organism evidence="1 2">
    <name type="scientific">Purpureocillium lilacinum</name>
    <name type="common">Paecilomyces lilacinus</name>
    <dbReference type="NCBI Taxonomy" id="33203"/>
    <lineage>
        <taxon>Eukaryota</taxon>
        <taxon>Fungi</taxon>
        <taxon>Dikarya</taxon>
        <taxon>Ascomycota</taxon>
        <taxon>Pezizomycotina</taxon>
        <taxon>Sordariomycetes</taxon>
        <taxon>Hypocreomycetidae</taxon>
        <taxon>Hypocreales</taxon>
        <taxon>Ophiocordycipitaceae</taxon>
        <taxon>Purpureocillium</taxon>
    </lineage>
</organism>
<dbReference type="Proteomes" id="UP001638806">
    <property type="component" value="Unassembled WGS sequence"/>
</dbReference>
<proteinExistence type="predicted"/>
<sequence>MPNVENVGESYVEYRVKTPMARFYWSAVTRASSLSGQRRSTSLQPNRHPLFRPLYTLPPHNLMSYPLGNGLDAFRASFHRICDEYNLLPSPNAVERFSREGNLITSNRGRNAPLTTKIDLQNCVLILLSALQTHPAARHLRSRSGKTLFTELSRLNTLVTSDDFDFDCITPLIRSTHDDTLDDAVIWGHVLRAVTEPTPPPSTSTLVNSADTIESEHQWSREFIRISSGCGHCPEGRARASPCWYTAFPQNVLRRRAIPRHSLAGRFPQVLRRRQSTVQGWLEWVADRCPRERRAGLVPRLDSKARGIGRRPPLKSVSSEKTVGAAKDPLEGSTSKRSMDIGFISDNIKFKPDAADSRYRWSHILVAGELKRNPKADTSSTAWIDLARYAREVLAAQDTRRFVLGFTLCGSLMRVWEFDRLGGIASERFDINKEDGALQFVTTILGFLRMNEELLGFDPTIVTSGDRQYIEIERNDVKERLVIDEVMQRARCVAGRATTCWKAHPEGDPQTLLVIKDSWQYTDRDEEGELLREATQKAWLMWPVTITT</sequence>
<protein>
    <submittedName>
        <fullName evidence="1">Uncharacterized protein</fullName>
    </submittedName>
</protein>
<evidence type="ECO:0000313" key="1">
    <source>
        <dbReference type="EMBL" id="KAL3954491.1"/>
    </source>
</evidence>
<dbReference type="EMBL" id="JBGNUJ010000010">
    <property type="protein sequence ID" value="KAL3954491.1"/>
    <property type="molecule type" value="Genomic_DNA"/>
</dbReference>
<reference evidence="1" key="1">
    <citation type="submission" date="2024-12" db="EMBL/GenBank/DDBJ databases">
        <title>Comparative genomics and development of molecular markers within Purpureocillium lilacinum and among Purpureocillium species.</title>
        <authorList>
            <person name="Yeh Z.-Y."/>
            <person name="Ni N.-T."/>
            <person name="Lo P.-H."/>
            <person name="Mushyakhwo K."/>
            <person name="Lin C.-F."/>
            <person name="Nai Y.-S."/>
        </authorList>
    </citation>
    <scope>NUCLEOTIDE SEQUENCE</scope>
    <source>
        <strain evidence="1">NCHU-NPUST-175</strain>
    </source>
</reference>